<dbReference type="InterPro" id="IPR058240">
    <property type="entry name" value="rSAM_sf"/>
</dbReference>
<dbReference type="Pfam" id="PF04055">
    <property type="entry name" value="Radical_SAM"/>
    <property type="match status" value="1"/>
</dbReference>
<dbReference type="SFLD" id="SFLDF00562">
    <property type="entry name" value="HemN-like__clustered_with_heat"/>
    <property type="match status" value="1"/>
</dbReference>
<keyword evidence="4 10" id="KW-0349">Heme</keyword>
<dbReference type="Gene3D" id="3.20.20.70">
    <property type="entry name" value="Aldolase class I"/>
    <property type="match status" value="1"/>
</dbReference>
<dbReference type="GO" id="GO:0004109">
    <property type="term" value="F:coproporphyrinogen oxidase activity"/>
    <property type="evidence" value="ECO:0007669"/>
    <property type="project" value="InterPro"/>
</dbReference>
<dbReference type="PROSITE" id="PS51918">
    <property type="entry name" value="RADICAL_SAM"/>
    <property type="match status" value="1"/>
</dbReference>
<keyword evidence="5 10" id="KW-0949">S-adenosyl-L-methionine</keyword>
<evidence type="ECO:0000256" key="1">
    <source>
        <dbReference type="ARBA" id="ARBA00001966"/>
    </source>
</evidence>
<dbReference type="SFLD" id="SFLDG01082">
    <property type="entry name" value="B12-binding_domain_containing"/>
    <property type="match status" value="1"/>
</dbReference>
<evidence type="ECO:0000256" key="3">
    <source>
        <dbReference type="ARBA" id="ARBA00017228"/>
    </source>
</evidence>
<comment type="caution">
    <text evidence="12">The sequence shown here is derived from an EMBL/GenBank/DDBJ whole genome shotgun (WGS) entry which is preliminary data.</text>
</comment>
<dbReference type="Pfam" id="PF06969">
    <property type="entry name" value="HemN_C"/>
    <property type="match status" value="1"/>
</dbReference>
<gene>
    <name evidence="12" type="primary">hemW</name>
    <name evidence="12" type="ORF">ENU78_00670</name>
</gene>
<comment type="similarity">
    <text evidence="2">Belongs to the anaerobic coproporphyrinogen-III oxidase family. HemW subfamily.</text>
</comment>
<dbReference type="CDD" id="cd01335">
    <property type="entry name" value="Radical_SAM"/>
    <property type="match status" value="1"/>
</dbReference>
<dbReference type="GO" id="GO:0051539">
    <property type="term" value="F:4 iron, 4 sulfur cluster binding"/>
    <property type="evidence" value="ECO:0007669"/>
    <property type="project" value="UniProtKB-UniRule"/>
</dbReference>
<reference evidence="12" key="1">
    <citation type="journal article" date="2020" name="mSystems">
        <title>Genome- and Community-Level Interaction Insights into Carbon Utilization and Element Cycling Functions of Hydrothermarchaeota in Hydrothermal Sediment.</title>
        <authorList>
            <person name="Zhou Z."/>
            <person name="Liu Y."/>
            <person name="Xu W."/>
            <person name="Pan J."/>
            <person name="Luo Z.H."/>
            <person name="Li M."/>
        </authorList>
    </citation>
    <scope>NUCLEOTIDE SEQUENCE [LARGE SCALE GENOMIC DNA]</scope>
    <source>
        <strain evidence="12">SpSt-70</strain>
    </source>
</reference>
<evidence type="ECO:0000256" key="10">
    <source>
        <dbReference type="RuleBase" id="RU364116"/>
    </source>
</evidence>
<keyword evidence="9 10" id="KW-0143">Chaperone</keyword>
<evidence type="ECO:0000256" key="4">
    <source>
        <dbReference type="ARBA" id="ARBA00022617"/>
    </source>
</evidence>
<dbReference type="InterPro" id="IPR006638">
    <property type="entry name" value="Elp3/MiaA/NifB-like_rSAM"/>
</dbReference>
<protein>
    <recommendedName>
        <fullName evidence="3 10">Heme chaperone HemW</fullName>
    </recommendedName>
</protein>
<comment type="subcellular location">
    <subcellularLocation>
        <location evidence="10">Cytoplasm</location>
    </subcellularLocation>
</comment>
<accession>A0A7C2H5S1</accession>
<feature type="domain" description="Radical SAM core" evidence="11">
    <location>
        <begin position="1"/>
        <end position="234"/>
    </location>
</feature>
<dbReference type="AlphaFoldDB" id="A0A7C2H5S1"/>
<dbReference type="SFLD" id="SFLDG01065">
    <property type="entry name" value="anaerobic_coproporphyrinogen-I"/>
    <property type="match status" value="2"/>
</dbReference>
<evidence type="ECO:0000256" key="8">
    <source>
        <dbReference type="ARBA" id="ARBA00023014"/>
    </source>
</evidence>
<dbReference type="NCBIfam" id="TIGR00539">
    <property type="entry name" value="hemN_rel"/>
    <property type="match status" value="1"/>
</dbReference>
<evidence type="ECO:0000256" key="2">
    <source>
        <dbReference type="ARBA" id="ARBA00006100"/>
    </source>
</evidence>
<keyword evidence="6 10" id="KW-0479">Metal-binding</keyword>
<evidence type="ECO:0000259" key="11">
    <source>
        <dbReference type="PROSITE" id="PS51918"/>
    </source>
</evidence>
<dbReference type="InterPro" id="IPR010723">
    <property type="entry name" value="HemN_C"/>
</dbReference>
<comment type="cofactor">
    <cofactor evidence="1">
        <name>[4Fe-4S] cluster</name>
        <dbReference type="ChEBI" id="CHEBI:49883"/>
    </cofactor>
</comment>
<evidence type="ECO:0000256" key="9">
    <source>
        <dbReference type="ARBA" id="ARBA00023186"/>
    </source>
</evidence>
<keyword evidence="10" id="KW-0963">Cytoplasm</keyword>
<keyword evidence="8 10" id="KW-0411">Iron-sulfur</keyword>
<sequence>MSSSKPIGIYLHIPFCVKKCPYCDFVSFSYSEDEEERYTEYLLKEIDMKSNNELVDTIYLGGGTPSILSLGSLEKILDFIYKRFEISKDVEISMEVNPGTVNKEKVRAWKELGVNRISIGAQSFLEKELKLLGRIHNVKDIHTTFNILREAGFDNINIDIIYALPFQRKEDFCFSLKETLKLKPEHISIYNLIIEEDTPFYEMYLKSEIELPENDLEAEMFSFAMDFLKTNGFIHYEISNFSKRESYKCKHNLKYWYQEKYYGFGVSAYSYDPPVRYGNHKHLYVYYEKIKEGKLPIEEKEFLMGEELAKDYLFLRLRLLEGVAREEFESRFGKKIEYFMKNYPIFVEEGLIKEENGRIFLTEKGVLLANEIFQDIL</sequence>
<evidence type="ECO:0000256" key="7">
    <source>
        <dbReference type="ARBA" id="ARBA00023004"/>
    </source>
</evidence>
<dbReference type="GO" id="GO:0046872">
    <property type="term" value="F:metal ion binding"/>
    <property type="evidence" value="ECO:0007669"/>
    <property type="project" value="UniProtKB-UniRule"/>
</dbReference>
<comment type="function">
    <text evidence="10">Probably acts as a heme chaperone, transferring heme to an unknown acceptor. Binds one molecule of heme per monomer, possibly covalently. Binds 1 [4Fe-4S] cluster. The cluster is coordinated with 3 cysteines and an exchangeable S-adenosyl-L-methionine.</text>
</comment>
<dbReference type="PANTHER" id="PTHR13932">
    <property type="entry name" value="COPROPORPHYRINIGEN III OXIDASE"/>
    <property type="match status" value="1"/>
</dbReference>
<dbReference type="InterPro" id="IPR007197">
    <property type="entry name" value="rSAM"/>
</dbReference>
<dbReference type="SFLD" id="SFLDS00029">
    <property type="entry name" value="Radical_SAM"/>
    <property type="match status" value="2"/>
</dbReference>
<dbReference type="InterPro" id="IPR004559">
    <property type="entry name" value="HemW-like"/>
</dbReference>
<keyword evidence="7 10" id="KW-0408">Iron</keyword>
<organism evidence="12">
    <name type="scientific">Dictyoglomus thermophilum</name>
    <dbReference type="NCBI Taxonomy" id="14"/>
    <lineage>
        <taxon>Bacteria</taxon>
        <taxon>Pseudomonadati</taxon>
        <taxon>Dictyoglomota</taxon>
        <taxon>Dictyoglomia</taxon>
        <taxon>Dictyoglomales</taxon>
        <taxon>Dictyoglomaceae</taxon>
        <taxon>Dictyoglomus</taxon>
    </lineage>
</organism>
<evidence type="ECO:0000256" key="6">
    <source>
        <dbReference type="ARBA" id="ARBA00022723"/>
    </source>
</evidence>
<dbReference type="InterPro" id="IPR034505">
    <property type="entry name" value="Coproporphyrinogen-III_oxidase"/>
</dbReference>
<dbReference type="GO" id="GO:0006779">
    <property type="term" value="P:porphyrin-containing compound biosynthetic process"/>
    <property type="evidence" value="ECO:0007669"/>
    <property type="project" value="InterPro"/>
</dbReference>
<proteinExistence type="inferred from homology"/>
<dbReference type="SMART" id="SM00729">
    <property type="entry name" value="Elp3"/>
    <property type="match status" value="1"/>
</dbReference>
<keyword evidence="10" id="KW-0004">4Fe-4S</keyword>
<name>A0A7C2H5S1_DICTH</name>
<dbReference type="GO" id="GO:0005737">
    <property type="term" value="C:cytoplasm"/>
    <property type="evidence" value="ECO:0007669"/>
    <property type="project" value="UniProtKB-SubCell"/>
</dbReference>
<dbReference type="SUPFAM" id="SSF102114">
    <property type="entry name" value="Radical SAM enzymes"/>
    <property type="match status" value="1"/>
</dbReference>
<dbReference type="InterPro" id="IPR013785">
    <property type="entry name" value="Aldolase_TIM"/>
</dbReference>
<dbReference type="SFLD" id="SFLDF00288">
    <property type="entry name" value="HemN-like__clustered_with_nucl"/>
    <property type="match status" value="1"/>
</dbReference>
<dbReference type="EMBL" id="DTDV01000005">
    <property type="protein sequence ID" value="HGK22957.1"/>
    <property type="molecule type" value="Genomic_DNA"/>
</dbReference>
<dbReference type="PANTHER" id="PTHR13932:SF5">
    <property type="entry name" value="RADICAL S-ADENOSYL METHIONINE DOMAIN-CONTAINING PROTEIN 1, MITOCHONDRIAL"/>
    <property type="match status" value="1"/>
</dbReference>
<evidence type="ECO:0000256" key="5">
    <source>
        <dbReference type="ARBA" id="ARBA00022691"/>
    </source>
</evidence>
<evidence type="ECO:0000313" key="12">
    <source>
        <dbReference type="EMBL" id="HGK22957.1"/>
    </source>
</evidence>